<dbReference type="EMBL" id="CADCVW010000045">
    <property type="protein sequence ID" value="CAA9497697.1"/>
    <property type="molecule type" value="Genomic_DNA"/>
</dbReference>
<organism evidence="2">
    <name type="scientific">uncultured Sphingomonadaceae bacterium</name>
    <dbReference type="NCBI Taxonomy" id="169976"/>
    <lineage>
        <taxon>Bacteria</taxon>
        <taxon>Pseudomonadati</taxon>
        <taxon>Pseudomonadota</taxon>
        <taxon>Alphaproteobacteria</taxon>
        <taxon>Sphingomonadales</taxon>
        <taxon>Sphingomonadaceae</taxon>
        <taxon>environmental samples</taxon>
    </lineage>
</organism>
<dbReference type="GO" id="GO:0002949">
    <property type="term" value="P:tRNA threonylcarbamoyladenosine modification"/>
    <property type="evidence" value="ECO:0007669"/>
    <property type="project" value="InterPro"/>
</dbReference>
<evidence type="ECO:0000259" key="1">
    <source>
        <dbReference type="Pfam" id="PF00814"/>
    </source>
</evidence>
<dbReference type="NCBIfam" id="TIGR03725">
    <property type="entry name" value="T6A_YeaZ"/>
    <property type="match status" value="1"/>
</dbReference>
<proteinExistence type="predicted"/>
<gene>
    <name evidence="2" type="ORF">AVDCRST_MAG39-1095</name>
</gene>
<dbReference type="InterPro" id="IPR022496">
    <property type="entry name" value="T6A_TsaB"/>
</dbReference>
<protein>
    <submittedName>
        <fullName evidence="2">tRNA threonylcarbamoyladenosine biosynthesis protein TsaB</fullName>
    </submittedName>
</protein>
<reference evidence="2" key="1">
    <citation type="submission" date="2020-02" db="EMBL/GenBank/DDBJ databases">
        <authorList>
            <person name="Meier V. D."/>
        </authorList>
    </citation>
    <scope>NUCLEOTIDE SEQUENCE</scope>
    <source>
        <strain evidence="2">AVDCRST_MAG39</strain>
    </source>
</reference>
<dbReference type="AlphaFoldDB" id="A0A6J4SN54"/>
<dbReference type="Pfam" id="PF00814">
    <property type="entry name" value="TsaD"/>
    <property type="match status" value="1"/>
</dbReference>
<dbReference type="Gene3D" id="3.30.420.40">
    <property type="match status" value="2"/>
</dbReference>
<evidence type="ECO:0000313" key="2">
    <source>
        <dbReference type="EMBL" id="CAA9497697.1"/>
    </source>
</evidence>
<dbReference type="InterPro" id="IPR000905">
    <property type="entry name" value="Gcp-like_dom"/>
</dbReference>
<feature type="domain" description="Gcp-like" evidence="1">
    <location>
        <begin position="30"/>
        <end position="123"/>
    </location>
</feature>
<accession>A0A6J4SN54</accession>
<dbReference type="SUPFAM" id="SSF53067">
    <property type="entry name" value="Actin-like ATPase domain"/>
    <property type="match status" value="1"/>
</dbReference>
<dbReference type="InterPro" id="IPR043129">
    <property type="entry name" value="ATPase_NBD"/>
</dbReference>
<name>A0A6J4SN54_9SPHN</name>
<sequence>MLLVISSATEAVSLALLDLSDAVLAERHELIGRGHAERLVQMIAEMLRASGERPTAILADCGPGSFTGIRVGLAAANGLSIGWGVPVSGVSALALLAAGAPAGRDAAEVAVAMVGGHGELFVQSFARMPFRALDEPRSLPPEMAVALPQPLVVGNAAEQLVAARGFGEALPAHPRAADARLLPPAFRALPVRPLYVRAPDAKPGRVA</sequence>